<proteinExistence type="predicted"/>
<evidence type="ECO:0000313" key="2">
    <source>
        <dbReference type="Proteomes" id="UP000016569"/>
    </source>
</evidence>
<evidence type="ECO:0000313" key="1">
    <source>
        <dbReference type="EMBL" id="GAD60632.1"/>
    </source>
</evidence>
<comment type="caution">
    <text evidence="1">The sequence shown here is derived from an EMBL/GenBank/DDBJ whole genome shotgun (WGS) entry which is preliminary data.</text>
</comment>
<organism evidence="1 2">
    <name type="scientific">Brevundimonas abyssalis TAR-001</name>
    <dbReference type="NCBI Taxonomy" id="1391729"/>
    <lineage>
        <taxon>Bacteria</taxon>
        <taxon>Pseudomonadati</taxon>
        <taxon>Pseudomonadota</taxon>
        <taxon>Alphaproteobacteria</taxon>
        <taxon>Caulobacterales</taxon>
        <taxon>Caulobacteraceae</taxon>
        <taxon>Brevundimonas</taxon>
    </lineage>
</organism>
<dbReference type="EMBL" id="BATC01000098">
    <property type="protein sequence ID" value="GAD60632.1"/>
    <property type="molecule type" value="Genomic_DNA"/>
</dbReference>
<dbReference type="PROSITE" id="PS51318">
    <property type="entry name" value="TAT"/>
    <property type="match status" value="1"/>
</dbReference>
<accession>A0A8E0NDY3</accession>
<dbReference type="AlphaFoldDB" id="A0A8E0NDY3"/>
<protein>
    <submittedName>
        <fullName evidence="1">Multicopper oxidase</fullName>
    </submittedName>
</protein>
<dbReference type="Proteomes" id="UP000016569">
    <property type="component" value="Unassembled WGS sequence"/>
</dbReference>
<sequence length="45" mass="4590">MTLMAVDRRRLLGGALGGAGLFAAQGLLPAWAQSGSPGLRADLRP</sequence>
<name>A0A8E0NDY3_9CAUL</name>
<gene>
    <name evidence="1" type="ORF">MBEBAB_2882</name>
</gene>
<reference evidence="2" key="1">
    <citation type="journal article" date="2013" name="Genome Announc.">
        <title>Draft Genome Sequence of the Dimorphic Prosthecate Bacterium Brevundimonas abyssalis TAR-001T.</title>
        <authorList>
            <person name="Tsubouchi T."/>
            <person name="Nishi S."/>
            <person name="Usui K."/>
            <person name="Shimane Y."/>
            <person name="Takaki Y."/>
            <person name="Maruyama T."/>
            <person name="Hatada Y."/>
        </authorList>
    </citation>
    <scope>NUCLEOTIDE SEQUENCE [LARGE SCALE GENOMIC DNA]</scope>
    <source>
        <strain evidence="2">TAR-001</strain>
    </source>
</reference>
<dbReference type="InterPro" id="IPR006311">
    <property type="entry name" value="TAT_signal"/>
</dbReference>
<keyword evidence="2" id="KW-1185">Reference proteome</keyword>